<dbReference type="RefSeq" id="XP_007922951.1">
    <property type="nucleotide sequence ID" value="XM_007924760.1"/>
</dbReference>
<dbReference type="GeneID" id="19332024"/>
<accession>M3B7L0</accession>
<organism evidence="1 2">
    <name type="scientific">Pseudocercospora fijiensis (strain CIRAD86)</name>
    <name type="common">Black leaf streak disease fungus</name>
    <name type="synonym">Mycosphaerella fijiensis</name>
    <dbReference type="NCBI Taxonomy" id="383855"/>
    <lineage>
        <taxon>Eukaryota</taxon>
        <taxon>Fungi</taxon>
        <taxon>Dikarya</taxon>
        <taxon>Ascomycota</taxon>
        <taxon>Pezizomycotina</taxon>
        <taxon>Dothideomycetes</taxon>
        <taxon>Dothideomycetidae</taxon>
        <taxon>Mycosphaerellales</taxon>
        <taxon>Mycosphaerellaceae</taxon>
        <taxon>Pseudocercospora</taxon>
    </lineage>
</organism>
<keyword evidence="2" id="KW-1185">Reference proteome</keyword>
<dbReference type="KEGG" id="pfj:MYCFIDRAFT_160976"/>
<dbReference type="Proteomes" id="UP000016932">
    <property type="component" value="Unassembled WGS sequence"/>
</dbReference>
<dbReference type="AlphaFoldDB" id="M3B7L0"/>
<gene>
    <name evidence="1" type="ORF">MYCFIDRAFT_160976</name>
</gene>
<sequence length="111" mass="13026">MTTKIMRPIHTLPLLSRIPPTLLFPLSLNMPPRPTRTSTISLHRLRSTIRIRPQPHHHILTMPKNTFVMSRRLGSKSLPRPLSLRNLCFSYEMAEIWSVEDSFCFFDLREC</sequence>
<proteinExistence type="predicted"/>
<dbReference type="HOGENOM" id="CLU_2159520_0_0_1"/>
<dbReference type="EMBL" id="KB446556">
    <property type="protein sequence ID" value="EME85292.1"/>
    <property type="molecule type" value="Genomic_DNA"/>
</dbReference>
<evidence type="ECO:0000313" key="2">
    <source>
        <dbReference type="Proteomes" id="UP000016932"/>
    </source>
</evidence>
<evidence type="ECO:0000313" key="1">
    <source>
        <dbReference type="EMBL" id="EME85292.1"/>
    </source>
</evidence>
<name>M3B7L0_PSEFD</name>
<protein>
    <submittedName>
        <fullName evidence="1">Uncharacterized protein</fullName>
    </submittedName>
</protein>
<reference evidence="1 2" key="1">
    <citation type="journal article" date="2012" name="PLoS Pathog.">
        <title>Diverse lifestyles and strategies of plant pathogenesis encoded in the genomes of eighteen Dothideomycetes fungi.</title>
        <authorList>
            <person name="Ohm R.A."/>
            <person name="Feau N."/>
            <person name="Henrissat B."/>
            <person name="Schoch C.L."/>
            <person name="Horwitz B.A."/>
            <person name="Barry K.W."/>
            <person name="Condon B.J."/>
            <person name="Copeland A.C."/>
            <person name="Dhillon B."/>
            <person name="Glaser F."/>
            <person name="Hesse C.N."/>
            <person name="Kosti I."/>
            <person name="LaButti K."/>
            <person name="Lindquist E.A."/>
            <person name="Lucas S."/>
            <person name="Salamov A.A."/>
            <person name="Bradshaw R.E."/>
            <person name="Ciuffetti L."/>
            <person name="Hamelin R.C."/>
            <person name="Kema G.H.J."/>
            <person name="Lawrence C."/>
            <person name="Scott J.A."/>
            <person name="Spatafora J.W."/>
            <person name="Turgeon B.G."/>
            <person name="de Wit P.J.G.M."/>
            <person name="Zhong S."/>
            <person name="Goodwin S.B."/>
            <person name="Grigoriev I.V."/>
        </authorList>
    </citation>
    <scope>NUCLEOTIDE SEQUENCE [LARGE SCALE GENOMIC DNA]</scope>
    <source>
        <strain evidence="1 2">CIRAD86</strain>
    </source>
</reference>
<dbReference type="VEuPathDB" id="FungiDB:MYCFIDRAFT_160976"/>